<evidence type="ECO:0000313" key="3">
    <source>
        <dbReference type="Proteomes" id="UP000275078"/>
    </source>
</evidence>
<organism evidence="2 3">
    <name type="scientific">Ascobolus immersus RN42</name>
    <dbReference type="NCBI Taxonomy" id="1160509"/>
    <lineage>
        <taxon>Eukaryota</taxon>
        <taxon>Fungi</taxon>
        <taxon>Dikarya</taxon>
        <taxon>Ascomycota</taxon>
        <taxon>Pezizomycotina</taxon>
        <taxon>Pezizomycetes</taxon>
        <taxon>Pezizales</taxon>
        <taxon>Ascobolaceae</taxon>
        <taxon>Ascobolus</taxon>
    </lineage>
</organism>
<gene>
    <name evidence="2" type="ORF">BJ508DRAFT_364252</name>
</gene>
<protein>
    <submittedName>
        <fullName evidence="2">Uncharacterized protein</fullName>
    </submittedName>
</protein>
<sequence length="474" mass="52906">MSDYLSQSSQPLLYDFFYDIDGANQPANIAGKSCESDILGIGSGLEKDNKRSESYSDDKNALPKSLDDISFESGTTLLLYTEPQEVTGETPIILEEAATEPENAHVTSPSYFDCQTRTPASHRQDRLPISPVAYREGFRLPSGESDWRLYGPPSDPFVPSFTGESCSSFPHHVPQGTTYTASTMEYETDPTSVTSFEIRCNADHGNDDLPSFQQHQSQRQSQLHDLIAMAISTAPGNLMSPCTTSVPISLDHGHYNGADNRFRPNIELRGVMQPELGPFIPLLHTPNLLRETVALQAAWLVVAELCDRGVAKVDFDPGRNGDSTTSSDDTSTSQERQRRLSHARVVDLVQTKGNQCLVCNLILADNSTARRHEGHKHFGMRVVCRKVECTQTYEDGEARVERLKGHVESCQNIVIPKRTGVPKEHYTWVIFPERIDLDSPSSSWPTAAYLRRHFEQIGIQFKTLENIRNGNWTD</sequence>
<feature type="region of interest" description="Disordered" evidence="1">
    <location>
        <begin position="314"/>
        <end position="338"/>
    </location>
</feature>
<accession>A0A3N4I0V7</accession>
<reference evidence="2 3" key="1">
    <citation type="journal article" date="2018" name="Nat. Ecol. Evol.">
        <title>Pezizomycetes genomes reveal the molecular basis of ectomycorrhizal truffle lifestyle.</title>
        <authorList>
            <person name="Murat C."/>
            <person name="Payen T."/>
            <person name="Noel B."/>
            <person name="Kuo A."/>
            <person name="Morin E."/>
            <person name="Chen J."/>
            <person name="Kohler A."/>
            <person name="Krizsan K."/>
            <person name="Balestrini R."/>
            <person name="Da Silva C."/>
            <person name="Montanini B."/>
            <person name="Hainaut M."/>
            <person name="Levati E."/>
            <person name="Barry K.W."/>
            <person name="Belfiori B."/>
            <person name="Cichocki N."/>
            <person name="Clum A."/>
            <person name="Dockter R.B."/>
            <person name="Fauchery L."/>
            <person name="Guy J."/>
            <person name="Iotti M."/>
            <person name="Le Tacon F."/>
            <person name="Lindquist E.A."/>
            <person name="Lipzen A."/>
            <person name="Malagnac F."/>
            <person name="Mello A."/>
            <person name="Molinier V."/>
            <person name="Miyauchi S."/>
            <person name="Poulain J."/>
            <person name="Riccioni C."/>
            <person name="Rubini A."/>
            <person name="Sitrit Y."/>
            <person name="Splivallo R."/>
            <person name="Traeger S."/>
            <person name="Wang M."/>
            <person name="Zifcakova L."/>
            <person name="Wipf D."/>
            <person name="Zambonelli A."/>
            <person name="Paolocci F."/>
            <person name="Nowrousian M."/>
            <person name="Ottonello S."/>
            <person name="Baldrian P."/>
            <person name="Spatafora J.W."/>
            <person name="Henrissat B."/>
            <person name="Nagy L.G."/>
            <person name="Aury J.M."/>
            <person name="Wincker P."/>
            <person name="Grigoriev I.V."/>
            <person name="Bonfante P."/>
            <person name="Martin F.M."/>
        </authorList>
    </citation>
    <scope>NUCLEOTIDE SEQUENCE [LARGE SCALE GENOMIC DNA]</scope>
    <source>
        <strain evidence="2 3">RN42</strain>
    </source>
</reference>
<dbReference type="AlphaFoldDB" id="A0A3N4I0V7"/>
<evidence type="ECO:0000313" key="2">
    <source>
        <dbReference type="EMBL" id="RPA77730.1"/>
    </source>
</evidence>
<dbReference type="EMBL" id="ML119721">
    <property type="protein sequence ID" value="RPA77730.1"/>
    <property type="molecule type" value="Genomic_DNA"/>
</dbReference>
<dbReference type="Proteomes" id="UP000275078">
    <property type="component" value="Unassembled WGS sequence"/>
</dbReference>
<evidence type="ECO:0000256" key="1">
    <source>
        <dbReference type="SAM" id="MobiDB-lite"/>
    </source>
</evidence>
<feature type="compositionally biased region" description="Low complexity" evidence="1">
    <location>
        <begin position="322"/>
        <end position="333"/>
    </location>
</feature>
<keyword evidence="3" id="KW-1185">Reference proteome</keyword>
<feature type="region of interest" description="Disordered" evidence="1">
    <location>
        <begin position="43"/>
        <end position="64"/>
    </location>
</feature>
<name>A0A3N4I0V7_ASCIM</name>
<feature type="compositionally biased region" description="Basic and acidic residues" evidence="1">
    <location>
        <begin position="45"/>
        <end position="64"/>
    </location>
</feature>
<proteinExistence type="predicted"/>